<protein>
    <recommendedName>
        <fullName evidence="9">O-acyltransferase</fullName>
    </recommendedName>
</protein>
<keyword evidence="3 9" id="KW-0808">Transferase</keyword>
<evidence type="ECO:0000313" key="13">
    <source>
        <dbReference type="EMBL" id="CAF0955759.1"/>
    </source>
</evidence>
<gene>
    <name evidence="13" type="ORF">VCS650_LOCUS12324</name>
</gene>
<comment type="similarity">
    <text evidence="2 9">Belongs to the membrane-bound acyltransferase family. Sterol o-acyltransferase subfamily.</text>
</comment>
<evidence type="ECO:0000256" key="1">
    <source>
        <dbReference type="ARBA" id="ARBA00004477"/>
    </source>
</evidence>
<comment type="subcellular location">
    <subcellularLocation>
        <location evidence="1 9">Endoplasmic reticulum membrane</location>
        <topology evidence="1 9">Multi-pass membrane protein</topology>
    </subcellularLocation>
</comment>
<evidence type="ECO:0000313" key="14">
    <source>
        <dbReference type="Proteomes" id="UP000663891"/>
    </source>
</evidence>
<evidence type="ECO:0000256" key="9">
    <source>
        <dbReference type="PIRNR" id="PIRNR000439"/>
    </source>
</evidence>
<keyword evidence="8 9" id="KW-0012">Acyltransferase</keyword>
<feature type="region of interest" description="Disordered" evidence="11">
    <location>
        <begin position="1"/>
        <end position="20"/>
    </location>
</feature>
<evidence type="ECO:0000256" key="6">
    <source>
        <dbReference type="ARBA" id="ARBA00022989"/>
    </source>
</evidence>
<feature type="transmembrane region" description="Helical" evidence="12">
    <location>
        <begin position="131"/>
        <end position="150"/>
    </location>
</feature>
<proteinExistence type="inferred from homology"/>
<feature type="transmembrane region" description="Helical" evidence="12">
    <location>
        <begin position="90"/>
        <end position="119"/>
    </location>
</feature>
<dbReference type="GO" id="GO:0008203">
    <property type="term" value="P:cholesterol metabolic process"/>
    <property type="evidence" value="ECO:0007669"/>
    <property type="project" value="TreeGrafter"/>
</dbReference>
<feature type="transmembrane region" description="Helical" evidence="12">
    <location>
        <begin position="239"/>
        <end position="261"/>
    </location>
</feature>
<sequence length="463" mass="54142">MSDLKEQTSTDKRRDSASVNTSKISIKHRKAGEFVARESLLTELFHNPHINCVRNGFIAGFILMILRHLVDDLLHYGRPNWTFELLFLTVGQLHITIIIWSVMTFCTTFLVYYGTYIWAKSRKFSGTILKLYDMFWLLIYICYQIGLFVIPCWQVNKYQLPFACAATVILEQLRQILKTHSFVREQAGKIISPSNKSTDSQLSSEFSHFNQYLYFLYAPTLVFRDVYPRTSTIRWNIVFQMFGQVLIGTVLLYHVIAYYWMPVFARCFTDTELTYPSVITSIFDLMLPGVLFFVIGFYGFFHCWLNGFAELLRFADRTFYQDWWNATSSGTFWRSWNIVVHDWLHVYVYKDLIKLFSGNKKLSAICVVIFSAILHEYCMSIVFGFCSVIFIVWFGLVGMFLRIVFPHSKGTLWNIIILTMTPISLAVVPYFYALEISARHFPSNRATFWDAMFKYGNESKADL</sequence>
<dbReference type="EMBL" id="CAJNON010000094">
    <property type="protein sequence ID" value="CAF0955759.1"/>
    <property type="molecule type" value="Genomic_DNA"/>
</dbReference>
<evidence type="ECO:0000256" key="12">
    <source>
        <dbReference type="SAM" id="Phobius"/>
    </source>
</evidence>
<keyword evidence="6 12" id="KW-1133">Transmembrane helix</keyword>
<dbReference type="PANTHER" id="PTHR10408">
    <property type="entry name" value="STEROL O-ACYLTRANSFERASE"/>
    <property type="match status" value="1"/>
</dbReference>
<evidence type="ECO:0000256" key="3">
    <source>
        <dbReference type="ARBA" id="ARBA00022679"/>
    </source>
</evidence>
<dbReference type="InterPro" id="IPR004299">
    <property type="entry name" value="MBOAT_fam"/>
</dbReference>
<feature type="active site" evidence="10">
    <location>
        <position position="375"/>
    </location>
</feature>
<evidence type="ECO:0000256" key="4">
    <source>
        <dbReference type="ARBA" id="ARBA00022692"/>
    </source>
</evidence>
<reference evidence="13" key="1">
    <citation type="submission" date="2021-02" db="EMBL/GenBank/DDBJ databases">
        <authorList>
            <person name="Nowell W R."/>
        </authorList>
    </citation>
    <scope>NUCLEOTIDE SEQUENCE</scope>
</reference>
<keyword evidence="4 12" id="KW-0812">Transmembrane</keyword>
<evidence type="ECO:0000256" key="11">
    <source>
        <dbReference type="SAM" id="MobiDB-lite"/>
    </source>
</evidence>
<dbReference type="Pfam" id="PF03062">
    <property type="entry name" value="MBOAT"/>
    <property type="match status" value="1"/>
</dbReference>
<evidence type="ECO:0000256" key="8">
    <source>
        <dbReference type="ARBA" id="ARBA00023315"/>
    </source>
</evidence>
<dbReference type="GO" id="GO:0005789">
    <property type="term" value="C:endoplasmic reticulum membrane"/>
    <property type="evidence" value="ECO:0007669"/>
    <property type="project" value="UniProtKB-SubCell"/>
</dbReference>
<keyword evidence="5 9" id="KW-0256">Endoplasmic reticulum</keyword>
<evidence type="ECO:0000256" key="7">
    <source>
        <dbReference type="ARBA" id="ARBA00023136"/>
    </source>
</evidence>
<dbReference type="PANTHER" id="PTHR10408:SF8">
    <property type="entry name" value="O-ACYLTRANSFERASE"/>
    <property type="match status" value="1"/>
</dbReference>
<dbReference type="PIRSF" id="PIRSF000439">
    <property type="entry name" value="Oat_ACAT_DAG_ARE"/>
    <property type="match status" value="1"/>
</dbReference>
<keyword evidence="7 9" id="KW-0472">Membrane</keyword>
<feature type="transmembrane region" description="Helical" evidence="12">
    <location>
        <begin position="381"/>
        <end position="405"/>
    </location>
</feature>
<evidence type="ECO:0000256" key="10">
    <source>
        <dbReference type="PIRSR" id="PIRSR000439-1"/>
    </source>
</evidence>
<dbReference type="Proteomes" id="UP000663891">
    <property type="component" value="Unassembled WGS sequence"/>
</dbReference>
<dbReference type="GO" id="GO:0008374">
    <property type="term" value="F:O-acyltransferase activity"/>
    <property type="evidence" value="ECO:0007669"/>
    <property type="project" value="InterPro"/>
</dbReference>
<comment type="caution">
    <text evidence="13">The sequence shown here is derived from an EMBL/GenBank/DDBJ whole genome shotgun (WGS) entry which is preliminary data.</text>
</comment>
<evidence type="ECO:0000256" key="2">
    <source>
        <dbReference type="ARBA" id="ARBA00009010"/>
    </source>
</evidence>
<organism evidence="13 14">
    <name type="scientific">Adineta steineri</name>
    <dbReference type="NCBI Taxonomy" id="433720"/>
    <lineage>
        <taxon>Eukaryota</taxon>
        <taxon>Metazoa</taxon>
        <taxon>Spiralia</taxon>
        <taxon>Gnathifera</taxon>
        <taxon>Rotifera</taxon>
        <taxon>Eurotatoria</taxon>
        <taxon>Bdelloidea</taxon>
        <taxon>Adinetida</taxon>
        <taxon>Adinetidae</taxon>
        <taxon>Adineta</taxon>
    </lineage>
</organism>
<dbReference type="InterPro" id="IPR014371">
    <property type="entry name" value="Oat_ACAT_DAG_ARE"/>
</dbReference>
<feature type="compositionally biased region" description="Basic and acidic residues" evidence="11">
    <location>
        <begin position="1"/>
        <end position="16"/>
    </location>
</feature>
<name>A0A814DJV0_9BILA</name>
<feature type="transmembrane region" description="Helical" evidence="12">
    <location>
        <begin position="411"/>
        <end position="433"/>
    </location>
</feature>
<dbReference type="OrthoDB" id="10039049at2759"/>
<evidence type="ECO:0000256" key="5">
    <source>
        <dbReference type="ARBA" id="ARBA00022824"/>
    </source>
</evidence>
<feature type="transmembrane region" description="Helical" evidence="12">
    <location>
        <begin position="281"/>
        <end position="305"/>
    </location>
</feature>
<dbReference type="AlphaFoldDB" id="A0A814DJV0"/>
<accession>A0A814DJV0</accession>